<dbReference type="PANTHER" id="PTHR35596:SF1">
    <property type="entry name" value="MICROBIAL-TYPE PARG CATALYTIC DOMAIN-CONTAINING PROTEIN"/>
    <property type="match status" value="1"/>
</dbReference>
<feature type="domain" description="Microbial-type PARG catalytic" evidence="1">
    <location>
        <begin position="12"/>
        <end position="124"/>
    </location>
</feature>
<dbReference type="EMBL" id="CAMKVN010001508">
    <property type="protein sequence ID" value="CAI2176468.1"/>
    <property type="molecule type" value="Genomic_DNA"/>
</dbReference>
<proteinExistence type="predicted"/>
<dbReference type="OrthoDB" id="9985428at2759"/>
<comment type="caution">
    <text evidence="2">The sequence shown here is derived from an EMBL/GenBank/DDBJ whole genome shotgun (WGS) entry which is preliminary data.</text>
</comment>
<reference evidence="2" key="1">
    <citation type="submission" date="2022-08" db="EMBL/GenBank/DDBJ databases">
        <authorList>
            <person name="Kallberg Y."/>
            <person name="Tangrot J."/>
            <person name="Rosling A."/>
        </authorList>
    </citation>
    <scope>NUCLEOTIDE SEQUENCE</scope>
    <source>
        <strain evidence="2">Wild A</strain>
    </source>
</reference>
<protein>
    <submittedName>
        <fullName evidence="2">17360_t:CDS:1</fullName>
    </submittedName>
</protein>
<dbReference type="AlphaFoldDB" id="A0A9W4WW34"/>
<name>A0A9W4WW34_9GLOM</name>
<accession>A0A9W4WW34</accession>
<sequence length="289" mass="33106">MASIRYEVQYSTIEIFENLLNYTHKGTNKQIRLDANSLSSEISKSKPYQDGTSIPRPHIAEKQPHPIIQVINDDCLNHALKLKREGYNPIVLNMANAEVPGGGYKNGDAAQEENLFRRTNLFQYHEPKRYVWYPIPLDGGIYCPNSTVIRASEQENYEFLENPEIMSFVAVAAICDPQLENENNEYTLNEQDKEITRRKIRTILNIGLDNGHDAIVLSAFGCGAFRNPPSTIARLFYEIISKEYFGDKENLPKTYKNISFAIFDDENAKRWKNNEGNFLPFKKVFANGI</sequence>
<dbReference type="InterPro" id="IPR019261">
    <property type="entry name" value="PARG_cat_microbial"/>
</dbReference>
<dbReference type="PANTHER" id="PTHR35596">
    <property type="entry name" value="DUF2263 DOMAIN-CONTAINING PROTEIN"/>
    <property type="match status" value="1"/>
</dbReference>
<evidence type="ECO:0000259" key="1">
    <source>
        <dbReference type="Pfam" id="PF10021"/>
    </source>
</evidence>
<evidence type="ECO:0000313" key="2">
    <source>
        <dbReference type="EMBL" id="CAI2176468.1"/>
    </source>
</evidence>
<evidence type="ECO:0000313" key="3">
    <source>
        <dbReference type="Proteomes" id="UP001153678"/>
    </source>
</evidence>
<dbReference type="InterPro" id="IPR012664">
    <property type="entry name" value="CHP02452"/>
</dbReference>
<dbReference type="SUPFAM" id="SSF52949">
    <property type="entry name" value="Macro domain-like"/>
    <property type="match status" value="1"/>
</dbReference>
<keyword evidence="3" id="KW-1185">Reference proteome</keyword>
<dbReference type="InterPro" id="IPR043472">
    <property type="entry name" value="Macro_dom-like"/>
</dbReference>
<organism evidence="2 3">
    <name type="scientific">Funneliformis geosporum</name>
    <dbReference type="NCBI Taxonomy" id="1117311"/>
    <lineage>
        <taxon>Eukaryota</taxon>
        <taxon>Fungi</taxon>
        <taxon>Fungi incertae sedis</taxon>
        <taxon>Mucoromycota</taxon>
        <taxon>Glomeromycotina</taxon>
        <taxon>Glomeromycetes</taxon>
        <taxon>Glomerales</taxon>
        <taxon>Glomeraceae</taxon>
        <taxon>Funneliformis</taxon>
    </lineage>
</organism>
<dbReference type="Gene3D" id="3.40.220.10">
    <property type="entry name" value="Leucine Aminopeptidase, subunit E, domain 1"/>
    <property type="match status" value="1"/>
</dbReference>
<dbReference type="PIRSF" id="PIRSF014899">
    <property type="entry name" value="UCP014899"/>
    <property type="match status" value="1"/>
</dbReference>
<dbReference type="Pfam" id="PF10021">
    <property type="entry name" value="PARG_cat_microb"/>
    <property type="match status" value="1"/>
</dbReference>
<gene>
    <name evidence="2" type="ORF">FWILDA_LOCUS7596</name>
</gene>
<dbReference type="Proteomes" id="UP001153678">
    <property type="component" value="Unassembled WGS sequence"/>
</dbReference>
<dbReference type="NCBIfam" id="TIGR02452">
    <property type="entry name" value="TIGR02452 family protein"/>
    <property type="match status" value="1"/>
</dbReference>